<organism evidence="11 12">
    <name type="scientific">Candidatus Merdicola faecigallinarum</name>
    <dbReference type="NCBI Taxonomy" id="2840862"/>
    <lineage>
        <taxon>Bacteria</taxon>
        <taxon>Bacillati</taxon>
        <taxon>Bacillota</taxon>
        <taxon>Clostridia</taxon>
        <taxon>Candidatus Merdicola</taxon>
    </lineage>
</organism>
<keyword evidence="5" id="KW-0235">DNA replication</keyword>
<evidence type="ECO:0000256" key="1">
    <source>
        <dbReference type="ARBA" id="ARBA00012417"/>
    </source>
</evidence>
<dbReference type="Pfam" id="PF06144">
    <property type="entry name" value="DNA_pol3_delta"/>
    <property type="match status" value="1"/>
</dbReference>
<evidence type="ECO:0000256" key="8">
    <source>
        <dbReference type="ARBA" id="ARBA00049244"/>
    </source>
</evidence>
<dbReference type="GO" id="GO:0003677">
    <property type="term" value="F:DNA binding"/>
    <property type="evidence" value="ECO:0007669"/>
    <property type="project" value="InterPro"/>
</dbReference>
<dbReference type="SUPFAM" id="SSF52540">
    <property type="entry name" value="P-loop containing nucleoside triphosphate hydrolases"/>
    <property type="match status" value="1"/>
</dbReference>
<dbReference type="GO" id="GO:0009360">
    <property type="term" value="C:DNA polymerase III complex"/>
    <property type="evidence" value="ECO:0007669"/>
    <property type="project" value="InterPro"/>
</dbReference>
<dbReference type="InterPro" id="IPR010372">
    <property type="entry name" value="DNA_pol3_delta_N"/>
</dbReference>
<dbReference type="GO" id="GO:0006261">
    <property type="term" value="P:DNA-templated DNA replication"/>
    <property type="evidence" value="ECO:0007669"/>
    <property type="project" value="TreeGrafter"/>
</dbReference>
<evidence type="ECO:0000313" key="12">
    <source>
        <dbReference type="Proteomes" id="UP000824093"/>
    </source>
</evidence>
<evidence type="ECO:0000259" key="9">
    <source>
        <dbReference type="Pfam" id="PF06144"/>
    </source>
</evidence>
<feature type="domain" description="DNA polymerase III delta N-terminal" evidence="9">
    <location>
        <begin position="20"/>
        <end position="145"/>
    </location>
</feature>
<dbReference type="EMBL" id="DVNH01000009">
    <property type="protein sequence ID" value="HIU51191.1"/>
    <property type="molecule type" value="Genomic_DNA"/>
</dbReference>
<evidence type="ECO:0000256" key="7">
    <source>
        <dbReference type="ARBA" id="ARBA00034754"/>
    </source>
</evidence>
<name>A0A9D1M0B5_9FIRM</name>
<evidence type="ECO:0000256" key="3">
    <source>
        <dbReference type="ARBA" id="ARBA00022679"/>
    </source>
</evidence>
<gene>
    <name evidence="11" type="primary">holA</name>
    <name evidence="11" type="ORF">IAB70_00980</name>
</gene>
<proteinExistence type="inferred from homology"/>
<dbReference type="GO" id="GO:0003887">
    <property type="term" value="F:DNA-directed DNA polymerase activity"/>
    <property type="evidence" value="ECO:0007669"/>
    <property type="project" value="UniProtKB-KW"/>
</dbReference>
<evidence type="ECO:0000259" key="10">
    <source>
        <dbReference type="Pfam" id="PF21694"/>
    </source>
</evidence>
<reference evidence="11" key="1">
    <citation type="submission" date="2020-10" db="EMBL/GenBank/DDBJ databases">
        <authorList>
            <person name="Gilroy R."/>
        </authorList>
    </citation>
    <scope>NUCLEOTIDE SEQUENCE</scope>
    <source>
        <strain evidence="11">CHK195-15760</strain>
    </source>
</reference>
<protein>
    <recommendedName>
        <fullName evidence="2">DNA polymerase III subunit delta</fullName>
        <ecNumber evidence="1">2.7.7.7</ecNumber>
    </recommendedName>
</protein>
<comment type="catalytic activity">
    <reaction evidence="8">
        <text>DNA(n) + a 2'-deoxyribonucleoside 5'-triphosphate = DNA(n+1) + diphosphate</text>
        <dbReference type="Rhea" id="RHEA:22508"/>
        <dbReference type="Rhea" id="RHEA-COMP:17339"/>
        <dbReference type="Rhea" id="RHEA-COMP:17340"/>
        <dbReference type="ChEBI" id="CHEBI:33019"/>
        <dbReference type="ChEBI" id="CHEBI:61560"/>
        <dbReference type="ChEBI" id="CHEBI:173112"/>
        <dbReference type="EC" id="2.7.7.7"/>
    </reaction>
</comment>
<dbReference type="EC" id="2.7.7.7" evidence="1"/>
<feature type="domain" description="DNA polymerase III delta subunit-like C-terminal" evidence="10">
    <location>
        <begin position="220"/>
        <end position="337"/>
    </location>
</feature>
<dbReference type="InterPro" id="IPR005790">
    <property type="entry name" value="DNA_polIII_delta"/>
</dbReference>
<dbReference type="NCBIfam" id="TIGR01128">
    <property type="entry name" value="holA"/>
    <property type="match status" value="1"/>
</dbReference>
<sequence length="341" mass="39298">MLTIEALEAKLNKNELDSLYLFYGEEIFLLESAVKKIKKLFGELVQGINYIMIDENNIKELISDIETPAFGFEKKLIMIRNSGILKKEGKRKDANLAQIKEEVNKYIADHMDVIKESNILIFIEEEVEKLKLYKTIDKNGCVCEFNMQKPLQIGKRLKAICNAYHVKIADQTIMYLIEECGSNMQNLIQEIRKLIEYVGTEGTIQKEDVDKLCTKQIQAVIFDLTDNLGKKNVAGALEVLNGLLFQKEPIQKIFITLYNHFKKLYFVTLAQKEKKDIATALKLKPNQMFLVGKYKNQASFFEAKELRKLLEELENLDANYKIGIIDLNLGLESILCRYCSK</sequence>
<dbReference type="Proteomes" id="UP000824093">
    <property type="component" value="Unassembled WGS sequence"/>
</dbReference>
<dbReference type="InterPro" id="IPR008921">
    <property type="entry name" value="DNA_pol3_clamp-load_cplx_C"/>
</dbReference>
<evidence type="ECO:0000256" key="5">
    <source>
        <dbReference type="ARBA" id="ARBA00022705"/>
    </source>
</evidence>
<accession>A0A9D1M0B5</accession>
<keyword evidence="4 11" id="KW-0548">Nucleotidyltransferase</keyword>
<evidence type="ECO:0000256" key="6">
    <source>
        <dbReference type="ARBA" id="ARBA00022932"/>
    </source>
</evidence>
<evidence type="ECO:0000256" key="2">
    <source>
        <dbReference type="ARBA" id="ARBA00017703"/>
    </source>
</evidence>
<reference evidence="11" key="2">
    <citation type="journal article" date="2021" name="PeerJ">
        <title>Extensive microbial diversity within the chicken gut microbiome revealed by metagenomics and culture.</title>
        <authorList>
            <person name="Gilroy R."/>
            <person name="Ravi A."/>
            <person name="Getino M."/>
            <person name="Pursley I."/>
            <person name="Horton D.L."/>
            <person name="Alikhan N.F."/>
            <person name="Baker D."/>
            <person name="Gharbi K."/>
            <person name="Hall N."/>
            <person name="Watson M."/>
            <person name="Adriaenssens E.M."/>
            <person name="Foster-Nyarko E."/>
            <person name="Jarju S."/>
            <person name="Secka A."/>
            <person name="Antonio M."/>
            <person name="Oren A."/>
            <person name="Chaudhuri R.R."/>
            <person name="La Ragione R."/>
            <person name="Hildebrand F."/>
            <person name="Pallen M.J."/>
        </authorList>
    </citation>
    <scope>NUCLEOTIDE SEQUENCE</scope>
    <source>
        <strain evidence="11">CHK195-15760</strain>
    </source>
</reference>
<dbReference type="Gene3D" id="3.40.50.300">
    <property type="entry name" value="P-loop containing nucleotide triphosphate hydrolases"/>
    <property type="match status" value="1"/>
</dbReference>
<dbReference type="SUPFAM" id="SSF48019">
    <property type="entry name" value="post-AAA+ oligomerization domain-like"/>
    <property type="match status" value="1"/>
</dbReference>
<keyword evidence="6" id="KW-0239">DNA-directed DNA polymerase</keyword>
<dbReference type="InterPro" id="IPR027417">
    <property type="entry name" value="P-loop_NTPase"/>
</dbReference>
<dbReference type="PANTHER" id="PTHR34388">
    <property type="entry name" value="DNA POLYMERASE III SUBUNIT DELTA"/>
    <property type="match status" value="1"/>
</dbReference>
<dbReference type="Pfam" id="PF21694">
    <property type="entry name" value="DNA_pol3_delta_C"/>
    <property type="match status" value="1"/>
</dbReference>
<evidence type="ECO:0000313" key="11">
    <source>
        <dbReference type="EMBL" id="HIU51191.1"/>
    </source>
</evidence>
<dbReference type="Gene3D" id="1.20.272.10">
    <property type="match status" value="1"/>
</dbReference>
<dbReference type="AlphaFoldDB" id="A0A9D1M0B5"/>
<comment type="caution">
    <text evidence="11">The sequence shown here is derived from an EMBL/GenBank/DDBJ whole genome shotgun (WGS) entry which is preliminary data.</text>
</comment>
<dbReference type="InterPro" id="IPR048466">
    <property type="entry name" value="DNA_pol3_delta-like_C"/>
</dbReference>
<comment type="similarity">
    <text evidence="7">Belongs to the DNA polymerase HolA subunit family.</text>
</comment>
<evidence type="ECO:0000256" key="4">
    <source>
        <dbReference type="ARBA" id="ARBA00022695"/>
    </source>
</evidence>
<keyword evidence="3 11" id="KW-0808">Transferase</keyword>
<dbReference type="PANTHER" id="PTHR34388:SF1">
    <property type="entry name" value="DNA POLYMERASE III SUBUNIT DELTA"/>
    <property type="match status" value="1"/>
</dbReference>
<dbReference type="Gene3D" id="1.10.8.60">
    <property type="match status" value="1"/>
</dbReference>